<keyword evidence="2" id="KW-1185">Reference proteome</keyword>
<reference evidence="1 2" key="1">
    <citation type="submission" date="2016-10" db="EMBL/GenBank/DDBJ databases">
        <title>Arsenicibacter rosenii gen. nov., sp. nov., an efficient arsenic-methylating bacterium isolated from an arsenic-contaminated paddy soil.</title>
        <authorList>
            <person name="Huang K."/>
        </authorList>
    </citation>
    <scope>NUCLEOTIDE SEQUENCE [LARGE SCALE GENOMIC DNA]</scope>
    <source>
        <strain evidence="1 2">SM-1</strain>
    </source>
</reference>
<sequence>MALHVINVSIDAPDYNTPNGTMGVLREDLSVNEIESLGELVLEEWLGFTDAFPEHDDAEDDYDVTQLEQDFFFYPVVGVVFCPTIRQLPTHRFVQLPPPRVLTRARDIIPMPPRPFCLNA</sequence>
<dbReference type="AlphaFoldDB" id="A0A1S2VFH9"/>
<accession>A0A1S2VFH9</accession>
<gene>
    <name evidence="1" type="ORF">BLX24_19795</name>
</gene>
<protein>
    <submittedName>
        <fullName evidence="1">Uncharacterized protein</fullName>
    </submittedName>
</protein>
<proteinExistence type="predicted"/>
<evidence type="ECO:0000313" key="2">
    <source>
        <dbReference type="Proteomes" id="UP000181790"/>
    </source>
</evidence>
<dbReference type="EMBL" id="MORL01000012">
    <property type="protein sequence ID" value="OIN57474.1"/>
    <property type="molecule type" value="Genomic_DNA"/>
</dbReference>
<evidence type="ECO:0000313" key="1">
    <source>
        <dbReference type="EMBL" id="OIN57474.1"/>
    </source>
</evidence>
<dbReference type="Proteomes" id="UP000181790">
    <property type="component" value="Unassembled WGS sequence"/>
</dbReference>
<name>A0A1S2VFH9_9BACT</name>
<comment type="caution">
    <text evidence="1">The sequence shown here is derived from an EMBL/GenBank/DDBJ whole genome shotgun (WGS) entry which is preliminary data.</text>
</comment>
<organism evidence="1 2">
    <name type="scientific">Arsenicibacter rosenii</name>
    <dbReference type="NCBI Taxonomy" id="1750698"/>
    <lineage>
        <taxon>Bacteria</taxon>
        <taxon>Pseudomonadati</taxon>
        <taxon>Bacteroidota</taxon>
        <taxon>Cytophagia</taxon>
        <taxon>Cytophagales</taxon>
        <taxon>Spirosomataceae</taxon>
        <taxon>Arsenicibacter</taxon>
    </lineage>
</organism>